<name>A0A6A5W8M1_9PLEO</name>
<comment type="subcellular location">
    <subcellularLocation>
        <location evidence="1">Nucleus</location>
    </subcellularLocation>
</comment>
<evidence type="ECO:0008006" key="10">
    <source>
        <dbReference type="Google" id="ProtNLM"/>
    </source>
</evidence>
<dbReference type="InterPro" id="IPR040454">
    <property type="entry name" value="TF_IIIC_Tfc1/Sfc1"/>
</dbReference>
<gene>
    <name evidence="8" type="ORF">P154DRAFT_566058</name>
</gene>
<evidence type="ECO:0000313" key="8">
    <source>
        <dbReference type="EMBL" id="KAF1996461.1"/>
    </source>
</evidence>
<keyword evidence="2" id="KW-0238">DNA-binding</keyword>
<dbReference type="PANTHER" id="PTHR13230:SF5">
    <property type="entry name" value="GENERAL TRANSCRIPTION FACTOR 3C POLYPEPTIDE 5"/>
    <property type="match status" value="1"/>
</dbReference>
<dbReference type="InterPro" id="IPR042536">
    <property type="entry name" value="TFIIIC_tauA_Sfc1"/>
</dbReference>
<dbReference type="GO" id="GO:0001003">
    <property type="term" value="F:RNA polymerase III type 2 promoter sequence-specific DNA binding"/>
    <property type="evidence" value="ECO:0007669"/>
    <property type="project" value="TreeGrafter"/>
</dbReference>
<accession>A0A6A5W8M1</accession>
<keyword evidence="9" id="KW-1185">Reference proteome</keyword>
<dbReference type="InterPro" id="IPR019136">
    <property type="entry name" value="TF_IIIC_su-5_HTH"/>
</dbReference>
<keyword evidence="4" id="KW-0539">Nucleus</keyword>
<dbReference type="EMBL" id="ML977625">
    <property type="protein sequence ID" value="KAF1996461.1"/>
    <property type="molecule type" value="Genomic_DNA"/>
</dbReference>
<dbReference type="Pfam" id="PF17682">
    <property type="entry name" value="Tau95_N"/>
    <property type="match status" value="1"/>
</dbReference>
<keyword evidence="3" id="KW-0804">Transcription</keyword>
<evidence type="ECO:0000256" key="2">
    <source>
        <dbReference type="ARBA" id="ARBA00023125"/>
    </source>
</evidence>
<dbReference type="AlphaFoldDB" id="A0A6A5W8M1"/>
<feature type="domain" description="Transcription factor IIIC subunit Tfc1/Sfc1 triple barrel" evidence="7">
    <location>
        <begin position="29"/>
        <end position="175"/>
    </location>
</feature>
<reference evidence="8" key="1">
    <citation type="journal article" date="2020" name="Stud. Mycol.">
        <title>101 Dothideomycetes genomes: a test case for predicting lifestyles and emergence of pathogens.</title>
        <authorList>
            <person name="Haridas S."/>
            <person name="Albert R."/>
            <person name="Binder M."/>
            <person name="Bloem J."/>
            <person name="Labutti K."/>
            <person name="Salamov A."/>
            <person name="Andreopoulos B."/>
            <person name="Baker S."/>
            <person name="Barry K."/>
            <person name="Bills G."/>
            <person name="Bluhm B."/>
            <person name="Cannon C."/>
            <person name="Castanera R."/>
            <person name="Culley D."/>
            <person name="Daum C."/>
            <person name="Ezra D."/>
            <person name="Gonzalez J."/>
            <person name="Henrissat B."/>
            <person name="Kuo A."/>
            <person name="Liang C."/>
            <person name="Lipzen A."/>
            <person name="Lutzoni F."/>
            <person name="Magnuson J."/>
            <person name="Mondo S."/>
            <person name="Nolan M."/>
            <person name="Ohm R."/>
            <person name="Pangilinan J."/>
            <person name="Park H.-J."/>
            <person name="Ramirez L."/>
            <person name="Alfaro M."/>
            <person name="Sun H."/>
            <person name="Tritt A."/>
            <person name="Yoshinaga Y."/>
            <person name="Zwiers L.-H."/>
            <person name="Turgeon B."/>
            <person name="Goodwin S."/>
            <person name="Spatafora J."/>
            <person name="Crous P."/>
            <person name="Grigoriev I."/>
        </authorList>
    </citation>
    <scope>NUCLEOTIDE SEQUENCE</scope>
    <source>
        <strain evidence="8">CBS 123094</strain>
    </source>
</reference>
<dbReference type="Proteomes" id="UP000799779">
    <property type="component" value="Unassembled WGS sequence"/>
</dbReference>
<evidence type="ECO:0000259" key="6">
    <source>
        <dbReference type="Pfam" id="PF09734"/>
    </source>
</evidence>
<evidence type="ECO:0000256" key="4">
    <source>
        <dbReference type="ARBA" id="ARBA00023242"/>
    </source>
</evidence>
<evidence type="ECO:0000256" key="5">
    <source>
        <dbReference type="SAM" id="MobiDB-lite"/>
    </source>
</evidence>
<dbReference type="GO" id="GO:0001002">
    <property type="term" value="F:RNA polymerase III type 1 promoter sequence-specific DNA binding"/>
    <property type="evidence" value="ECO:0007669"/>
    <property type="project" value="TreeGrafter"/>
</dbReference>
<dbReference type="GO" id="GO:0005634">
    <property type="term" value="C:nucleus"/>
    <property type="evidence" value="ECO:0007669"/>
    <property type="project" value="UniProtKB-SubCell"/>
</dbReference>
<feature type="region of interest" description="Disordered" evidence="5">
    <location>
        <begin position="580"/>
        <end position="634"/>
    </location>
</feature>
<dbReference type="GO" id="GO:0000127">
    <property type="term" value="C:transcription factor TFIIIC complex"/>
    <property type="evidence" value="ECO:0007669"/>
    <property type="project" value="InterPro"/>
</dbReference>
<dbReference type="Gene3D" id="3.30.200.160">
    <property type="entry name" value="TFIIIC, subcomplex tauA, subunit Sfc1, barrel domain"/>
    <property type="match status" value="1"/>
</dbReference>
<feature type="compositionally biased region" description="Acidic residues" evidence="5">
    <location>
        <begin position="586"/>
        <end position="605"/>
    </location>
</feature>
<dbReference type="InterPro" id="IPR041499">
    <property type="entry name" value="Tfc1/Sfc1_N"/>
</dbReference>
<evidence type="ECO:0000256" key="1">
    <source>
        <dbReference type="ARBA" id="ARBA00004123"/>
    </source>
</evidence>
<evidence type="ECO:0000313" key="9">
    <source>
        <dbReference type="Proteomes" id="UP000799779"/>
    </source>
</evidence>
<proteinExistence type="predicted"/>
<dbReference type="GO" id="GO:0006384">
    <property type="term" value="P:transcription initiation at RNA polymerase III promoter"/>
    <property type="evidence" value="ECO:0007669"/>
    <property type="project" value="InterPro"/>
</dbReference>
<dbReference type="Pfam" id="PF09734">
    <property type="entry name" value="Tau95"/>
    <property type="match status" value="1"/>
</dbReference>
<protein>
    <recommendedName>
        <fullName evidence="10">Transcription factor tfiiic complex a box associated subunit sfc1</fullName>
    </recommendedName>
</protein>
<organism evidence="8 9">
    <name type="scientific">Amniculicola lignicola CBS 123094</name>
    <dbReference type="NCBI Taxonomy" id="1392246"/>
    <lineage>
        <taxon>Eukaryota</taxon>
        <taxon>Fungi</taxon>
        <taxon>Dikarya</taxon>
        <taxon>Ascomycota</taxon>
        <taxon>Pezizomycotina</taxon>
        <taxon>Dothideomycetes</taxon>
        <taxon>Pleosporomycetidae</taxon>
        <taxon>Pleosporales</taxon>
        <taxon>Amniculicolaceae</taxon>
        <taxon>Amniculicola</taxon>
    </lineage>
</organism>
<dbReference type="OrthoDB" id="5598268at2759"/>
<sequence>MDVEDGPSDRRTREGLAPLLPVPLRAVTSIEHPCMVKNVDKAIESLGGAMKLSQGLQSQLPNIEPEEDDKVDYFAAIGVSLRPQDRLAKRIPAFPVDTSNLLLKITVPKRTGRRRKRGSNGPFSHDGTTEQSSSSYVPTEVVLRSLNDNADKYSVTAVGIINETNRFRELPDIQFASADSPLMQNARDKLFSLRYSDISKYQFNTMPGSDRSTGMAPSAKFMQLPVFYDYKYQQNPAVRYTQDGGVELNVHRHLALMGYHIIPATAEFVPMGPRPGVPAEEDQPDDVRRMIRRIRYEMKYRPIITRRVLFNRCGWSKRQLIRNAAVYCGYFFDTGPWREALIAWGLDPRKDPDYRKLQTISYSSFGRTGDTRTAMFWSQHVSWLAQIPPEKLVGEHLFDGHNVSQTGSIFQFCDILDPQIRRILDTHDIRKKCAPGFQGWYHAGTWAKATVILKHKMNILIRDQKLDPAVYEPVVNWPEKWDDTAIWDTYRDDFFKEGNRKDKTKLATFRLMLNVRMAARNPKYAFERIEEQYQRDAENSEDAEGMDDHTAIVPEDTQEFPDQATDFVFDAQPEEVLLNPRQVFSDSEEDEAEAEADGPEDDQGGSDDRSGPMEGVEEDSQSDSSMDFDGVVKKPVPFGGLFSA</sequence>
<evidence type="ECO:0000256" key="3">
    <source>
        <dbReference type="ARBA" id="ARBA00023163"/>
    </source>
</evidence>
<dbReference type="PANTHER" id="PTHR13230">
    <property type="entry name" value="GENERAL TRANSCRIPTION FACTOR IIIC, POLYPEPTIDE 5"/>
    <property type="match status" value="1"/>
</dbReference>
<feature type="region of interest" description="Disordered" evidence="5">
    <location>
        <begin position="108"/>
        <end position="136"/>
    </location>
</feature>
<feature type="domain" description="Transcription factor IIIC subunit 5 HTH" evidence="6">
    <location>
        <begin position="216"/>
        <end position="362"/>
    </location>
</feature>
<evidence type="ECO:0000259" key="7">
    <source>
        <dbReference type="Pfam" id="PF17682"/>
    </source>
</evidence>